<feature type="region of interest" description="Disordered" evidence="1">
    <location>
        <begin position="211"/>
        <end position="306"/>
    </location>
</feature>
<organism evidence="4 5">
    <name type="scientific">Exophiala aquamarina CBS 119918</name>
    <dbReference type="NCBI Taxonomy" id="1182545"/>
    <lineage>
        <taxon>Eukaryota</taxon>
        <taxon>Fungi</taxon>
        <taxon>Dikarya</taxon>
        <taxon>Ascomycota</taxon>
        <taxon>Pezizomycotina</taxon>
        <taxon>Eurotiomycetes</taxon>
        <taxon>Chaetothyriomycetidae</taxon>
        <taxon>Chaetothyriales</taxon>
        <taxon>Herpotrichiellaceae</taxon>
        <taxon>Exophiala</taxon>
    </lineage>
</organism>
<evidence type="ECO:0000313" key="4">
    <source>
        <dbReference type="EMBL" id="KEF62529.1"/>
    </source>
</evidence>
<dbReference type="GO" id="GO:0006338">
    <property type="term" value="P:chromatin remodeling"/>
    <property type="evidence" value="ECO:0007669"/>
    <property type="project" value="InterPro"/>
</dbReference>
<dbReference type="Proteomes" id="UP000027920">
    <property type="component" value="Unassembled WGS sequence"/>
</dbReference>
<dbReference type="VEuPathDB" id="FungiDB:A1O9_00502"/>
<evidence type="ECO:0000256" key="1">
    <source>
        <dbReference type="SAM" id="MobiDB-lite"/>
    </source>
</evidence>
<sequence length="306" mass="34933">MVSFEEKMRESNTLFKEEQRIHDIAQRLAENTDQLLQLLLDLNSQPQVPKSLRYDLKPPGHVTATQYSSEKRTDAEESHLRLVKARHQLQSKQISPGEYRALENTLLQSEEFTPSNSYASLLTTANPLIRPVENPEPGKERPIGYLTIKEEEQYLQSIDAFLDGTTTNPRLHAAGNLGSRNTERTIEREREMQLKNSVSVYNWLRRHQPQVFLQDNEPEKPSRATGSRSSARKSAGKEALRREPELYDDDGIAVEHGASLRGKRKRDNDGGYRPKGGSSRGAKRRKETKEETGRTKRSKRSSLDAR</sequence>
<protein>
    <submittedName>
        <fullName evidence="4">Uncharacterized protein</fullName>
    </submittedName>
</protein>
<evidence type="ECO:0000259" key="2">
    <source>
        <dbReference type="Pfam" id="PF14612"/>
    </source>
</evidence>
<dbReference type="RefSeq" id="XP_013265119.1">
    <property type="nucleotide sequence ID" value="XM_013409665.1"/>
</dbReference>
<evidence type="ECO:0000259" key="3">
    <source>
        <dbReference type="Pfam" id="PF24244"/>
    </source>
</evidence>
<feature type="domain" description="INO80 complex subunit 3-like middle region" evidence="3">
    <location>
        <begin position="117"/>
        <end position="217"/>
    </location>
</feature>
<dbReference type="STRING" id="1182545.A0A072PQY3"/>
<accession>A0A072PQY3</accession>
<dbReference type="AlphaFoldDB" id="A0A072PQY3"/>
<dbReference type="HOGENOM" id="CLU_038623_0_0_1"/>
<feature type="domain" description="INO80 complex subunit 3 N-terminal" evidence="2">
    <location>
        <begin position="2"/>
        <end position="59"/>
    </location>
</feature>
<keyword evidence="5" id="KW-1185">Reference proteome</keyword>
<gene>
    <name evidence="4" type="ORF">A1O9_00502</name>
</gene>
<dbReference type="InterPro" id="IPR032742">
    <property type="entry name" value="Iec3_N"/>
</dbReference>
<reference evidence="4 5" key="1">
    <citation type="submission" date="2013-03" db="EMBL/GenBank/DDBJ databases">
        <title>The Genome Sequence of Exophiala aquamarina CBS 119918.</title>
        <authorList>
            <consortium name="The Broad Institute Genomics Platform"/>
            <person name="Cuomo C."/>
            <person name="de Hoog S."/>
            <person name="Gorbushina A."/>
            <person name="Walker B."/>
            <person name="Young S.K."/>
            <person name="Zeng Q."/>
            <person name="Gargeya S."/>
            <person name="Fitzgerald M."/>
            <person name="Haas B."/>
            <person name="Abouelleil A."/>
            <person name="Allen A.W."/>
            <person name="Alvarado L."/>
            <person name="Arachchi H.M."/>
            <person name="Berlin A.M."/>
            <person name="Chapman S.B."/>
            <person name="Gainer-Dewar J."/>
            <person name="Goldberg J."/>
            <person name="Griggs A."/>
            <person name="Gujja S."/>
            <person name="Hansen M."/>
            <person name="Howarth C."/>
            <person name="Imamovic A."/>
            <person name="Ireland A."/>
            <person name="Larimer J."/>
            <person name="McCowan C."/>
            <person name="Murphy C."/>
            <person name="Pearson M."/>
            <person name="Poon T.W."/>
            <person name="Priest M."/>
            <person name="Roberts A."/>
            <person name="Saif S."/>
            <person name="Shea T."/>
            <person name="Sisk P."/>
            <person name="Sykes S."/>
            <person name="Wortman J."/>
            <person name="Nusbaum C."/>
            <person name="Birren B."/>
        </authorList>
    </citation>
    <scope>NUCLEOTIDE SEQUENCE [LARGE SCALE GENOMIC DNA]</scope>
    <source>
        <strain evidence="4 5">CBS 119918</strain>
    </source>
</reference>
<evidence type="ECO:0000313" key="5">
    <source>
        <dbReference type="Proteomes" id="UP000027920"/>
    </source>
</evidence>
<name>A0A072PQY3_9EURO</name>
<feature type="region of interest" description="Disordered" evidence="1">
    <location>
        <begin position="50"/>
        <end position="77"/>
    </location>
</feature>
<dbReference type="GeneID" id="25275453"/>
<dbReference type="Pfam" id="PF24244">
    <property type="entry name" value="Iec3-like_M"/>
    <property type="match status" value="1"/>
</dbReference>
<comment type="caution">
    <text evidence="4">The sequence shown here is derived from an EMBL/GenBank/DDBJ whole genome shotgun (WGS) entry which is preliminary data.</text>
</comment>
<proteinExistence type="predicted"/>
<dbReference type="OrthoDB" id="1650at2759"/>
<dbReference type="EMBL" id="AMGV01000001">
    <property type="protein sequence ID" value="KEF62529.1"/>
    <property type="molecule type" value="Genomic_DNA"/>
</dbReference>
<dbReference type="GO" id="GO:0031011">
    <property type="term" value="C:Ino80 complex"/>
    <property type="evidence" value="ECO:0007669"/>
    <property type="project" value="InterPro"/>
</dbReference>
<feature type="compositionally biased region" description="Basic and acidic residues" evidence="1">
    <location>
        <begin position="235"/>
        <end position="245"/>
    </location>
</feature>
<dbReference type="Pfam" id="PF14612">
    <property type="entry name" value="Ino80_Iec3"/>
    <property type="match status" value="1"/>
</dbReference>
<dbReference type="InterPro" id="IPR055449">
    <property type="entry name" value="Iec3-like_M"/>
</dbReference>